<sequence>MTIQLENQFSKTISWFFEESPANVDLASVIDLGSSSNVGDAHNYRFDVPGGETKQYTAVQGNNYQGKDRGYAMWVGFECNDGLPSGDATCTTDQYHQPSEGTFSGKCFPNEKFNPPNGCKYGGLKGAQGHIVEYNVGLPGASMWFDLSAVDGAANYVISVDAQCTKTTGEQACCEGTKGSGADDECSKDKCKLHCAFPMDKCPAKSKIGKTLEFDGATLSYCMSPMQTCNCDLSAARDVELGENRPCGVGATDTCGGVCSLDGILEPSFSQTEKTSQKWIKLVIAVCSTVLLSVLVYSNLSGRISLSLALVTGLAIAIACAVSFILIPSSKTQVTSEVPRTDFKMDDACGCTGCNSALKPDHAKCHQNRKDKFCQSSSVSSSPDGWEMPVVQKTKYAQAIDGDCTRTYAYPYGDVGKLGVCRYNDLNWTLKVTVGPPPS</sequence>
<feature type="transmembrane region" description="Helical" evidence="1">
    <location>
        <begin position="279"/>
        <end position="298"/>
    </location>
</feature>
<dbReference type="EMBL" id="MN740854">
    <property type="protein sequence ID" value="QHU15223.1"/>
    <property type="molecule type" value="Genomic_DNA"/>
</dbReference>
<reference evidence="2" key="1">
    <citation type="journal article" date="2020" name="Nature">
        <title>Giant virus diversity and host interactions through global metagenomics.</title>
        <authorList>
            <person name="Schulz F."/>
            <person name="Roux S."/>
            <person name="Paez-Espino D."/>
            <person name="Jungbluth S."/>
            <person name="Walsh D.A."/>
            <person name="Denef V.J."/>
            <person name="McMahon K.D."/>
            <person name="Konstantinidis K.T."/>
            <person name="Eloe-Fadrosh E.A."/>
            <person name="Kyrpides N.C."/>
            <person name="Woyke T."/>
        </authorList>
    </citation>
    <scope>NUCLEOTIDE SEQUENCE</scope>
    <source>
        <strain evidence="2">GVMAG-S-1103017-68</strain>
    </source>
</reference>
<evidence type="ECO:0000256" key="1">
    <source>
        <dbReference type="SAM" id="Phobius"/>
    </source>
</evidence>
<keyword evidence="1" id="KW-0472">Membrane</keyword>
<organism evidence="2">
    <name type="scientific">viral metagenome</name>
    <dbReference type="NCBI Taxonomy" id="1070528"/>
    <lineage>
        <taxon>unclassified sequences</taxon>
        <taxon>metagenomes</taxon>
        <taxon>organismal metagenomes</taxon>
    </lineage>
</organism>
<accession>A0A6C0KCV0</accession>
<proteinExistence type="predicted"/>
<keyword evidence="1" id="KW-1133">Transmembrane helix</keyword>
<feature type="transmembrane region" description="Helical" evidence="1">
    <location>
        <begin position="304"/>
        <end position="327"/>
    </location>
</feature>
<name>A0A6C0KCV0_9ZZZZ</name>
<keyword evidence="1" id="KW-0812">Transmembrane</keyword>
<protein>
    <submittedName>
        <fullName evidence="2">Uncharacterized protein</fullName>
    </submittedName>
</protein>
<dbReference type="AlphaFoldDB" id="A0A6C0KCV0"/>
<evidence type="ECO:0000313" key="2">
    <source>
        <dbReference type="EMBL" id="QHU15223.1"/>
    </source>
</evidence>